<organism evidence="2 3">
    <name type="scientific">Toxoplasma gondii p89</name>
    <dbReference type="NCBI Taxonomy" id="943119"/>
    <lineage>
        <taxon>Eukaryota</taxon>
        <taxon>Sar</taxon>
        <taxon>Alveolata</taxon>
        <taxon>Apicomplexa</taxon>
        <taxon>Conoidasida</taxon>
        <taxon>Coccidia</taxon>
        <taxon>Eucoccidiorida</taxon>
        <taxon>Eimeriorina</taxon>
        <taxon>Sarcocystidae</taxon>
        <taxon>Toxoplasma</taxon>
    </lineage>
</organism>
<gene>
    <name evidence="2" type="ORF">TGP89_421630</name>
</gene>
<accession>A0A086J7D9</accession>
<evidence type="ECO:0000256" key="1">
    <source>
        <dbReference type="SAM" id="MobiDB-lite"/>
    </source>
</evidence>
<comment type="caution">
    <text evidence="2">The sequence shown here is derived from an EMBL/GenBank/DDBJ whole genome shotgun (WGS) entry which is preliminary data.</text>
</comment>
<reference evidence="2 3" key="1">
    <citation type="submission" date="2014-03" db="EMBL/GenBank/DDBJ databases">
        <authorList>
            <person name="Sibley D."/>
            <person name="Venepally P."/>
            <person name="Karamycheva S."/>
            <person name="Hadjithomas M."/>
            <person name="Khan A."/>
            <person name="Brunk B."/>
            <person name="Roos D."/>
            <person name="Caler E."/>
            <person name="Lorenzi H."/>
        </authorList>
    </citation>
    <scope>NUCLEOTIDE SEQUENCE [LARGE SCALE GENOMIC DNA]</scope>
    <source>
        <strain evidence="3">p89</strain>
    </source>
</reference>
<proteinExistence type="predicted"/>
<evidence type="ECO:0000313" key="3">
    <source>
        <dbReference type="Proteomes" id="UP000028828"/>
    </source>
</evidence>
<dbReference type="Proteomes" id="UP000028828">
    <property type="component" value="Unassembled WGS sequence"/>
</dbReference>
<sequence length="106" mass="12259">MKHRCNRRRFLCVSTHLHLARRISDSIEDASLQIPEKIQKMQECERHRSVHSSGQTADHATHRVLHTGSSHFGPRRIAVFHPSRRDTTDARMNSLERASELAIRSI</sequence>
<name>A0A086J7D9_TOXGO</name>
<feature type="region of interest" description="Disordered" evidence="1">
    <location>
        <begin position="43"/>
        <end position="106"/>
    </location>
</feature>
<dbReference type="VEuPathDB" id="ToxoDB:TGP89_421630"/>
<dbReference type="EMBL" id="AEYI02002494">
    <property type="protein sequence ID" value="KFG28057.1"/>
    <property type="molecule type" value="Genomic_DNA"/>
</dbReference>
<dbReference type="AlphaFoldDB" id="A0A086J7D9"/>
<evidence type="ECO:0000313" key="2">
    <source>
        <dbReference type="EMBL" id="KFG28057.1"/>
    </source>
</evidence>
<protein>
    <submittedName>
        <fullName evidence="2">Uncharacterized protein</fullName>
    </submittedName>
</protein>